<reference evidence="2" key="1">
    <citation type="submission" date="2018-11" db="EMBL/GenBank/DDBJ databases">
        <authorList>
            <person name="Alioto T."/>
            <person name="Alioto T."/>
        </authorList>
    </citation>
    <scope>NUCLEOTIDE SEQUENCE</scope>
</reference>
<dbReference type="Pfam" id="PF03372">
    <property type="entry name" value="Exo_endo_phos"/>
    <property type="match status" value="1"/>
</dbReference>
<keyword evidence="3" id="KW-1185">Reference proteome</keyword>
<protein>
    <recommendedName>
        <fullName evidence="1">Endonuclease/exonuclease/phosphatase domain-containing protein</fullName>
    </recommendedName>
</protein>
<dbReference type="SUPFAM" id="SSF56219">
    <property type="entry name" value="DNase I-like"/>
    <property type="match status" value="1"/>
</dbReference>
<organism evidence="2 3">
    <name type="scientific">Mytilus galloprovincialis</name>
    <name type="common">Mediterranean mussel</name>
    <dbReference type="NCBI Taxonomy" id="29158"/>
    <lineage>
        <taxon>Eukaryota</taxon>
        <taxon>Metazoa</taxon>
        <taxon>Spiralia</taxon>
        <taxon>Lophotrochozoa</taxon>
        <taxon>Mollusca</taxon>
        <taxon>Bivalvia</taxon>
        <taxon>Autobranchia</taxon>
        <taxon>Pteriomorphia</taxon>
        <taxon>Mytilida</taxon>
        <taxon>Mytiloidea</taxon>
        <taxon>Mytilidae</taxon>
        <taxon>Mytilinae</taxon>
        <taxon>Mytilus</taxon>
    </lineage>
</organism>
<proteinExistence type="predicted"/>
<evidence type="ECO:0000313" key="3">
    <source>
        <dbReference type="Proteomes" id="UP000596742"/>
    </source>
</evidence>
<accession>A0A8B6CQM0</accession>
<comment type="caution">
    <text evidence="2">The sequence shown here is derived from an EMBL/GenBank/DDBJ whole genome shotgun (WGS) entry which is preliminary data.</text>
</comment>
<dbReference type="GO" id="GO:0003824">
    <property type="term" value="F:catalytic activity"/>
    <property type="evidence" value="ECO:0007669"/>
    <property type="project" value="InterPro"/>
</dbReference>
<name>A0A8B6CQM0_MYTGA</name>
<dbReference type="Gene3D" id="3.60.10.10">
    <property type="entry name" value="Endonuclease/exonuclease/phosphatase"/>
    <property type="match status" value="1"/>
</dbReference>
<sequence>MAAHFTVLHWNCQGLKAHAPEFLWHLGSVKHRPDIICLQETFCSNESDFIDIQGYMLAAFSTRGTKRGGTAIYCKNGINFTKVSLTSKLEISAINIIYNKKRLLIVNIYDPQSDTVQTDYDTLINQFDTEFILCGDFNAHHNLWGSERIDTKDIKVNNSEENNNFKWNFKKADWKNFSKACDERISDNYISDNIENSNTMLTTELIDIATQFIPIKKFRNQTKPCVPWWSDQCTKAIKERNKARNKARHTGKGHDFIIYKEKNKISQKVLQDTQDIYWKNYCNTLNDNSNISDLWYNIKKMLGKISSKKEIPALRACGHFLTNTIDKANYFAKKFVEVSSSNNYDNDFKKHKSTVEEQEINTFLKYYKENQDCFNEKFTLQEFKDAISDTNDSSPGKDKPQL</sequence>
<gene>
    <name evidence="2" type="ORF">MGAL_10B000446</name>
</gene>
<dbReference type="InterPro" id="IPR005135">
    <property type="entry name" value="Endo/exonuclease/phosphatase"/>
</dbReference>
<dbReference type="OrthoDB" id="6157305at2759"/>
<dbReference type="PANTHER" id="PTHR36688">
    <property type="entry name" value="ENDO/EXONUCLEASE/PHOSPHATASE DOMAIN-CONTAINING PROTEIN"/>
    <property type="match status" value="1"/>
</dbReference>
<evidence type="ECO:0000313" key="2">
    <source>
        <dbReference type="EMBL" id="VDI07529.1"/>
    </source>
</evidence>
<dbReference type="PANTHER" id="PTHR36688:SF2">
    <property type="entry name" value="ENDONUCLEASE_EXONUCLEASE_PHOSPHATASE DOMAIN-CONTAINING PROTEIN"/>
    <property type="match status" value="1"/>
</dbReference>
<feature type="domain" description="Endonuclease/exonuclease/phosphatase" evidence="1">
    <location>
        <begin position="9"/>
        <end position="153"/>
    </location>
</feature>
<dbReference type="EMBL" id="UYJE01002069">
    <property type="protein sequence ID" value="VDI07529.1"/>
    <property type="molecule type" value="Genomic_DNA"/>
</dbReference>
<dbReference type="Proteomes" id="UP000596742">
    <property type="component" value="Unassembled WGS sequence"/>
</dbReference>
<dbReference type="InterPro" id="IPR036691">
    <property type="entry name" value="Endo/exonu/phosph_ase_sf"/>
</dbReference>
<dbReference type="InterPro" id="IPR052560">
    <property type="entry name" value="RdDP_mobile_element"/>
</dbReference>
<dbReference type="AlphaFoldDB" id="A0A8B6CQM0"/>
<evidence type="ECO:0000259" key="1">
    <source>
        <dbReference type="Pfam" id="PF03372"/>
    </source>
</evidence>